<dbReference type="GO" id="GO:0042907">
    <property type="term" value="F:xanthine transmembrane transporter activity"/>
    <property type="evidence" value="ECO:0007669"/>
    <property type="project" value="TreeGrafter"/>
</dbReference>
<evidence type="ECO:0000256" key="1">
    <source>
        <dbReference type="ARBA" id="ARBA00004141"/>
    </source>
</evidence>
<feature type="transmembrane region" description="Helical" evidence="7">
    <location>
        <begin position="327"/>
        <end position="349"/>
    </location>
</feature>
<dbReference type="EMBL" id="MUYA01000003">
    <property type="protein sequence ID" value="OOS00242.1"/>
    <property type="molecule type" value="Genomic_DNA"/>
</dbReference>
<name>A0A1T0AU26_9PAST</name>
<sequence length="410" mass="43134">MSNNPISTPKQAFVGLQMLFVAFGALVLMPLITGLDPNTALLTAGLGTLIFQLCTKRQVPIFLASSFAFIAPIQYGVQQWGIPVTMGGLVFSGLIYFALSALVKWKGSEILEKLFPPVVVGPVIIIIGLGLAPTAVDMALGKTANGAITQDQAIFISMTTLITTLVVAVFAKGLMKLVPIMFGIVVGYLLSLFFGVIDFSPVANAAWFSLPNITTPEFKLEAILYLLPIALAPAVEHVGGIMAISSVTGKDFLKKPGLHRTLLGDGVATSAASFLGGPPNTTYAEVTGAVMLTKNFNPVIMTWAACWAIAISFCGKVGAFLQTIPGVVMGGIMMLVFGSIAAVGMSTLIRAKVDMGEPRNLCIVSVVMTFGIGGMWINIGEFSLKGISLCAIAAIIMNLVLPKEKKAEQA</sequence>
<proteinExistence type="inferred from homology"/>
<dbReference type="OrthoDB" id="9779092at2"/>
<evidence type="ECO:0000313" key="8">
    <source>
        <dbReference type="EMBL" id="OOS00242.1"/>
    </source>
</evidence>
<evidence type="ECO:0000256" key="7">
    <source>
        <dbReference type="SAM" id="Phobius"/>
    </source>
</evidence>
<evidence type="ECO:0000256" key="3">
    <source>
        <dbReference type="ARBA" id="ARBA00022448"/>
    </source>
</evidence>
<evidence type="ECO:0000256" key="6">
    <source>
        <dbReference type="ARBA" id="ARBA00023136"/>
    </source>
</evidence>
<feature type="transmembrane region" description="Helical" evidence="7">
    <location>
        <begin position="114"/>
        <end position="132"/>
    </location>
</feature>
<comment type="subcellular location">
    <subcellularLocation>
        <location evidence="1">Membrane</location>
        <topology evidence="1">Multi-pass membrane protein</topology>
    </subcellularLocation>
</comment>
<feature type="transmembrane region" description="Helical" evidence="7">
    <location>
        <begin position="383"/>
        <end position="401"/>
    </location>
</feature>
<feature type="transmembrane region" description="Helical" evidence="7">
    <location>
        <begin position="152"/>
        <end position="171"/>
    </location>
</feature>
<dbReference type="AlphaFoldDB" id="A0A1T0AU26"/>
<organism evidence="8 9">
    <name type="scientific">Haemophilus paracuniculus</name>
    <dbReference type="NCBI Taxonomy" id="734"/>
    <lineage>
        <taxon>Bacteria</taxon>
        <taxon>Pseudomonadati</taxon>
        <taxon>Pseudomonadota</taxon>
        <taxon>Gammaproteobacteria</taxon>
        <taxon>Pasteurellales</taxon>
        <taxon>Pasteurellaceae</taxon>
        <taxon>Haemophilus</taxon>
    </lineage>
</organism>
<keyword evidence="3" id="KW-0813">Transport</keyword>
<evidence type="ECO:0000313" key="9">
    <source>
        <dbReference type="Proteomes" id="UP000190867"/>
    </source>
</evidence>
<gene>
    <name evidence="8" type="ORF">B0187_01790</name>
</gene>
<feature type="transmembrane region" description="Helical" evidence="7">
    <location>
        <begin position="83"/>
        <end position="102"/>
    </location>
</feature>
<dbReference type="GO" id="GO:0005886">
    <property type="term" value="C:plasma membrane"/>
    <property type="evidence" value="ECO:0007669"/>
    <property type="project" value="UniProtKB-ARBA"/>
</dbReference>
<dbReference type="Proteomes" id="UP000190867">
    <property type="component" value="Unassembled WGS sequence"/>
</dbReference>
<comment type="caution">
    <text evidence="8">The sequence shown here is derived from an EMBL/GenBank/DDBJ whole genome shotgun (WGS) entry which is preliminary data.</text>
</comment>
<evidence type="ECO:0000256" key="5">
    <source>
        <dbReference type="ARBA" id="ARBA00022989"/>
    </source>
</evidence>
<feature type="transmembrane region" description="Helical" evidence="7">
    <location>
        <begin position="361"/>
        <end position="377"/>
    </location>
</feature>
<feature type="transmembrane region" description="Helical" evidence="7">
    <location>
        <begin position="222"/>
        <end position="245"/>
    </location>
</feature>
<keyword evidence="9" id="KW-1185">Reference proteome</keyword>
<dbReference type="STRING" id="734.B0187_01790"/>
<evidence type="ECO:0000256" key="4">
    <source>
        <dbReference type="ARBA" id="ARBA00022692"/>
    </source>
</evidence>
<feature type="transmembrane region" description="Helical" evidence="7">
    <location>
        <begin position="12"/>
        <end position="32"/>
    </location>
</feature>
<evidence type="ECO:0000256" key="2">
    <source>
        <dbReference type="ARBA" id="ARBA00008821"/>
    </source>
</evidence>
<feature type="transmembrane region" description="Helical" evidence="7">
    <location>
        <begin position="178"/>
        <end position="202"/>
    </location>
</feature>
<keyword evidence="5 7" id="KW-1133">Transmembrane helix</keyword>
<dbReference type="Pfam" id="PF00860">
    <property type="entry name" value="Xan_ur_permease"/>
    <property type="match status" value="1"/>
</dbReference>
<dbReference type="RefSeq" id="WP_078236157.1">
    <property type="nucleotide sequence ID" value="NZ_MUYA01000003.1"/>
</dbReference>
<keyword evidence="6 7" id="KW-0472">Membrane</keyword>
<dbReference type="NCBIfam" id="TIGR00801">
    <property type="entry name" value="ncs2"/>
    <property type="match status" value="1"/>
</dbReference>
<dbReference type="InterPro" id="IPR006043">
    <property type="entry name" value="NCS2"/>
</dbReference>
<accession>A0A1T0AU26</accession>
<dbReference type="InterPro" id="IPR006042">
    <property type="entry name" value="Xan_ur_permease"/>
</dbReference>
<reference evidence="8 9" key="1">
    <citation type="submission" date="2017-02" db="EMBL/GenBank/DDBJ databases">
        <title>Draft genome sequence of Haemophilus paracuniculus CCUG 43573 type strain.</title>
        <authorList>
            <person name="Engstrom-Jakobsson H."/>
            <person name="Salva-Serra F."/>
            <person name="Thorell K."/>
            <person name="Gonzales-Siles L."/>
            <person name="Karlsson R."/>
            <person name="Boulund F."/>
            <person name="Engstrand L."/>
            <person name="Kristiansson E."/>
            <person name="Moore E."/>
        </authorList>
    </citation>
    <scope>NUCLEOTIDE SEQUENCE [LARGE SCALE GENOMIC DNA]</scope>
    <source>
        <strain evidence="8 9">CCUG 43573</strain>
    </source>
</reference>
<keyword evidence="4 7" id="KW-0812">Transmembrane</keyword>
<feature type="transmembrane region" description="Helical" evidence="7">
    <location>
        <begin position="300"/>
        <end position="321"/>
    </location>
</feature>
<dbReference type="PANTHER" id="PTHR42810:SF2">
    <property type="entry name" value="PURINE PERMEASE C1399.01C-RELATED"/>
    <property type="match status" value="1"/>
</dbReference>
<comment type="similarity">
    <text evidence="2">Belongs to the nucleobase:cation symporter-2 (NCS2) (TC 2.A.40) family.</text>
</comment>
<protein>
    <submittedName>
        <fullName evidence="8">Uracil permease</fullName>
    </submittedName>
</protein>
<dbReference type="PANTHER" id="PTHR42810">
    <property type="entry name" value="PURINE PERMEASE C1399.01C-RELATED"/>
    <property type="match status" value="1"/>
</dbReference>